<evidence type="ECO:0000259" key="2">
    <source>
        <dbReference type="Pfam" id="PF00188"/>
    </source>
</evidence>
<protein>
    <submittedName>
        <fullName evidence="3">CAP domain-containing protein</fullName>
    </submittedName>
</protein>
<dbReference type="PANTHER" id="PTHR31157:SF1">
    <property type="entry name" value="SCP DOMAIN-CONTAINING PROTEIN"/>
    <property type="match status" value="1"/>
</dbReference>
<dbReference type="SUPFAM" id="SSF55797">
    <property type="entry name" value="PR-1-like"/>
    <property type="match status" value="1"/>
</dbReference>
<evidence type="ECO:0000313" key="3">
    <source>
        <dbReference type="EMBL" id="MDN4476518.1"/>
    </source>
</evidence>
<feature type="signal peptide" evidence="1">
    <location>
        <begin position="1"/>
        <end position="37"/>
    </location>
</feature>
<keyword evidence="1" id="KW-0732">Signal</keyword>
<dbReference type="InterPro" id="IPR014044">
    <property type="entry name" value="CAP_dom"/>
</dbReference>
<dbReference type="Gene3D" id="2.60.40.2700">
    <property type="match status" value="2"/>
</dbReference>
<keyword evidence="4" id="KW-1185">Reference proteome</keyword>
<name>A0ABT8GBL1_9MICO</name>
<gene>
    <name evidence="3" type="ORF">QQX09_11695</name>
</gene>
<organism evidence="3 4">
    <name type="scientific">Demequina litoralis</name>
    <dbReference type="NCBI Taxonomy" id="3051660"/>
    <lineage>
        <taxon>Bacteria</taxon>
        <taxon>Bacillati</taxon>
        <taxon>Actinomycetota</taxon>
        <taxon>Actinomycetes</taxon>
        <taxon>Micrococcales</taxon>
        <taxon>Demequinaceae</taxon>
        <taxon>Demequina</taxon>
    </lineage>
</organism>
<proteinExistence type="predicted"/>
<accession>A0ABT8GBL1</accession>
<comment type="caution">
    <text evidence="3">The sequence shown here is derived from an EMBL/GenBank/DDBJ whole genome shotgun (WGS) entry which is preliminary data.</text>
</comment>
<dbReference type="CDD" id="cd05379">
    <property type="entry name" value="CAP_bacterial"/>
    <property type="match status" value="1"/>
</dbReference>
<feature type="chain" id="PRO_5046786541" evidence="1">
    <location>
        <begin position="38"/>
        <end position="342"/>
    </location>
</feature>
<dbReference type="PANTHER" id="PTHR31157">
    <property type="entry name" value="SCP DOMAIN-CONTAINING PROTEIN"/>
    <property type="match status" value="1"/>
</dbReference>
<dbReference type="Pfam" id="PF00188">
    <property type="entry name" value="CAP"/>
    <property type="match status" value="1"/>
</dbReference>
<dbReference type="Proteomes" id="UP001172728">
    <property type="component" value="Unassembled WGS sequence"/>
</dbReference>
<dbReference type="RefSeq" id="WP_301134894.1">
    <property type="nucleotide sequence ID" value="NZ_JAUHPW010000009.1"/>
</dbReference>
<evidence type="ECO:0000256" key="1">
    <source>
        <dbReference type="SAM" id="SignalP"/>
    </source>
</evidence>
<feature type="domain" description="SCP" evidence="2">
    <location>
        <begin position="47"/>
        <end position="161"/>
    </location>
</feature>
<dbReference type="Gene3D" id="3.40.33.10">
    <property type="entry name" value="CAP"/>
    <property type="match status" value="1"/>
</dbReference>
<dbReference type="EMBL" id="JAUHPW010000009">
    <property type="protein sequence ID" value="MDN4476518.1"/>
    <property type="molecule type" value="Genomic_DNA"/>
</dbReference>
<reference evidence="3" key="1">
    <citation type="submission" date="2023-06" db="EMBL/GenBank/DDBJ databases">
        <title>Sysu t00192.</title>
        <authorList>
            <person name="Gao L."/>
            <person name="Fang B.-Z."/>
            <person name="Li W.-J."/>
        </authorList>
    </citation>
    <scope>NUCLEOTIDE SEQUENCE</scope>
    <source>
        <strain evidence="3">SYSU T00192</strain>
    </source>
</reference>
<dbReference type="InterPro" id="IPR035940">
    <property type="entry name" value="CAP_sf"/>
</dbReference>
<evidence type="ECO:0000313" key="4">
    <source>
        <dbReference type="Proteomes" id="UP001172728"/>
    </source>
</evidence>
<sequence>MRPSALAVPHPLARRVALALVGLLVAALALTGGSAHAATDPAQLILKKTNAYRANEGLKPLSLQGGIVDVSETWSKRMRSTSNLSHNPSFASQIPSTATRAAENVGYACGYGGAAANASAVMSAWLKSAGHEANISGSYSDIGIGVAYDKSTDCVWATQNFAQYSKFSTKPRPKIAGTKKVGSVLTARIGSWSPSPSSVTYRWFRDGKRIDGATGRKYTVTRADRGHNIRVKVIAKRSGYLTTARTSTVVSIPKAFTSAPRPTVSGTATVGSQLTAQAGSWSPTPDSVSYRWFRDGNKIADAAGRRYTVRNADRGHTIKARVIAKRSGFFTTTRWSTGISVS</sequence>